<organism evidence="1 2">
    <name type="scientific">Nocardiopsis coralli</name>
    <dbReference type="NCBI Taxonomy" id="2772213"/>
    <lineage>
        <taxon>Bacteria</taxon>
        <taxon>Bacillati</taxon>
        <taxon>Actinomycetota</taxon>
        <taxon>Actinomycetes</taxon>
        <taxon>Streptosporangiales</taxon>
        <taxon>Nocardiopsidaceae</taxon>
        <taxon>Nocardiopsis</taxon>
    </lineage>
</organism>
<evidence type="ECO:0000313" key="2">
    <source>
        <dbReference type="Proteomes" id="UP000806528"/>
    </source>
</evidence>
<dbReference type="Gene3D" id="3.40.50.720">
    <property type="entry name" value="NAD(P)-binding Rossmann-like Domain"/>
    <property type="match status" value="1"/>
</dbReference>
<dbReference type="InterPro" id="IPR036188">
    <property type="entry name" value="FAD/NAD-bd_sf"/>
</dbReference>
<keyword evidence="2" id="KW-1185">Reference proteome</keyword>
<protein>
    <submittedName>
        <fullName evidence="1">NAD(P)-binding protein</fullName>
    </submittedName>
</protein>
<gene>
    <name evidence="1" type="ORF">IDM40_17160</name>
</gene>
<dbReference type="PRINTS" id="PR00411">
    <property type="entry name" value="PNDRDTASEI"/>
</dbReference>
<comment type="caution">
    <text evidence="1">The sequence shown here is derived from an EMBL/GenBank/DDBJ whole genome shotgun (WGS) entry which is preliminary data.</text>
</comment>
<dbReference type="SUPFAM" id="SSF51905">
    <property type="entry name" value="FAD/NAD(P)-binding domain"/>
    <property type="match status" value="1"/>
</dbReference>
<reference evidence="1 2" key="1">
    <citation type="submission" date="2020-09" db="EMBL/GenBank/DDBJ databases">
        <title>Diversity and distribution of actinomycetes associated with coral in the coast of Hainan.</title>
        <authorList>
            <person name="Li F."/>
        </authorList>
    </citation>
    <scope>NUCLEOTIDE SEQUENCE [LARGE SCALE GENOMIC DNA]</scope>
    <source>
        <strain evidence="1 2">HNM0947</strain>
    </source>
</reference>
<accession>A0ABR9P996</accession>
<dbReference type="RefSeq" id="WP_193123017.1">
    <property type="nucleotide sequence ID" value="NZ_JADBGI010000014.1"/>
</dbReference>
<proteinExistence type="predicted"/>
<dbReference type="EMBL" id="JADBGI010000014">
    <property type="protein sequence ID" value="MBE3000416.1"/>
    <property type="molecule type" value="Genomic_DNA"/>
</dbReference>
<dbReference type="Proteomes" id="UP000806528">
    <property type="component" value="Unassembled WGS sequence"/>
</dbReference>
<name>A0ABR9P996_9ACTN</name>
<dbReference type="PANTHER" id="PTHR43734:SF1">
    <property type="entry name" value="PHYTOENE DESATURASE"/>
    <property type="match status" value="1"/>
</dbReference>
<dbReference type="Pfam" id="PF13450">
    <property type="entry name" value="NAD_binding_8"/>
    <property type="match status" value="1"/>
</dbReference>
<sequence length="387" mass="40732">MDINIVGGGLAGLTAAVAAAERGANVTLYESHETLGGRARSSSPPHVANEGPHVLYAGRPMRWLEERGLLPPVRRMPAAALAGARAVYGGRLAVPPAGMLWAAARRGLRAPVDEDFASWATGKFGAATAQTLGKAGGVALMDHDPGRLSAAFVWDRFQRATTPGPPPVFYVLGGWTNLVEHMARRARAMGVRIETGARVTELPVGPPGTPVVVATSLASARSLLGDESLTWESGHTFLLDLGLRSTGREPSVVFDLDGGGFVERYTCIDPTLAPRGEELVQAQMPVRPGERRAEVVERLEGFLDTALPGWGDRVTWRREQEARGRSGALDLPGTTWRDRPAVDRGGGVYLAGDSVAAPGLLGEVSITSAVAAVNAALSREPVRAPAA</sequence>
<dbReference type="PANTHER" id="PTHR43734">
    <property type="entry name" value="PHYTOENE DESATURASE"/>
    <property type="match status" value="1"/>
</dbReference>
<evidence type="ECO:0000313" key="1">
    <source>
        <dbReference type="EMBL" id="MBE3000416.1"/>
    </source>
</evidence>